<feature type="chain" id="PRO_5026817431" description="BURP domain-containing protein" evidence="1">
    <location>
        <begin position="21"/>
        <end position="279"/>
    </location>
</feature>
<organism evidence="2">
    <name type="scientific">Salix viminalis</name>
    <name type="common">Common osier</name>
    <name type="synonym">Basket willow</name>
    <dbReference type="NCBI Taxonomy" id="40686"/>
    <lineage>
        <taxon>Eukaryota</taxon>
        <taxon>Viridiplantae</taxon>
        <taxon>Streptophyta</taxon>
        <taxon>Embryophyta</taxon>
        <taxon>Tracheophyta</taxon>
        <taxon>Spermatophyta</taxon>
        <taxon>Magnoliopsida</taxon>
        <taxon>eudicotyledons</taxon>
        <taxon>Gunneridae</taxon>
        <taxon>Pentapetalae</taxon>
        <taxon>rosids</taxon>
        <taxon>fabids</taxon>
        <taxon>Malpighiales</taxon>
        <taxon>Salicaceae</taxon>
        <taxon>Saliceae</taxon>
        <taxon>Salix</taxon>
    </lineage>
</organism>
<name>A0A6N2KY80_SALVM</name>
<dbReference type="AlphaFoldDB" id="A0A6N2KY80"/>
<sequence>MTTLGALLCTILFFMSAAQASKPVALPHRGLKPLAAAAVQSLALYLPSGNSNRDQDFEETVKTPSQQISFEHLPSCLRIVALKLFAARPSLSRSDSDATLKGISPEMQVQSTLNFPILWEFPQLVDLTRGQELVDELPFREQLEYKCVRLFISGGIGPTRLLCVRESTDKLRKFPKDAGIVPISLLYDKINIVRDVVRFPMEAGIVPVRLLFDNAKLVRDLMFPMEAGIVPFRLLFDNNKLVRDLRFPMEAGIMFKHSNFTRYETREFVAVKVKIIKVA</sequence>
<reference evidence="2" key="1">
    <citation type="submission" date="2019-03" db="EMBL/GenBank/DDBJ databases">
        <authorList>
            <person name="Mank J."/>
            <person name="Almeida P."/>
        </authorList>
    </citation>
    <scope>NUCLEOTIDE SEQUENCE</scope>
    <source>
        <strain evidence="2">78183</strain>
    </source>
</reference>
<dbReference type="EMBL" id="CAADRP010000868">
    <property type="protein sequence ID" value="VFU32896.1"/>
    <property type="molecule type" value="Genomic_DNA"/>
</dbReference>
<accession>A0A6N2KY80</accession>
<protein>
    <recommendedName>
        <fullName evidence="3">BURP domain-containing protein</fullName>
    </recommendedName>
</protein>
<keyword evidence="1" id="KW-0732">Signal</keyword>
<evidence type="ECO:0008006" key="3">
    <source>
        <dbReference type="Google" id="ProtNLM"/>
    </source>
</evidence>
<evidence type="ECO:0000256" key="1">
    <source>
        <dbReference type="SAM" id="SignalP"/>
    </source>
</evidence>
<proteinExistence type="predicted"/>
<feature type="signal peptide" evidence="1">
    <location>
        <begin position="1"/>
        <end position="20"/>
    </location>
</feature>
<gene>
    <name evidence="2" type="ORF">SVIM_LOCUS147554</name>
</gene>
<evidence type="ECO:0000313" key="2">
    <source>
        <dbReference type="EMBL" id="VFU32896.1"/>
    </source>
</evidence>